<dbReference type="Pfam" id="PF00176">
    <property type="entry name" value="SNF2-rel_dom"/>
    <property type="match status" value="1"/>
</dbReference>
<feature type="domain" description="Helicase ATP-binding" evidence="5">
    <location>
        <begin position="1"/>
        <end position="64"/>
    </location>
</feature>
<dbReference type="SUPFAM" id="SSF46689">
    <property type="entry name" value="Homeodomain-like"/>
    <property type="match status" value="1"/>
</dbReference>
<dbReference type="SUPFAM" id="SSF52540">
    <property type="entry name" value="P-loop containing nucleoside triphosphate hydrolases"/>
    <property type="match status" value="2"/>
</dbReference>
<feature type="region of interest" description="Disordered" evidence="4">
    <location>
        <begin position="444"/>
        <end position="463"/>
    </location>
</feature>
<feature type="domain" description="Helicase C-terminal" evidence="6">
    <location>
        <begin position="195"/>
        <end position="346"/>
    </location>
</feature>
<dbReference type="Gene3D" id="3.40.50.10810">
    <property type="entry name" value="Tandem AAA-ATPase domain"/>
    <property type="match status" value="1"/>
</dbReference>
<sequence length="1084" mass="122840">MTLVRSRSRSYLIIDEAHRLKNEASQFANTVRQMNTRNRLLLTGTPLQNNLHELWALLNFILPDIFSSADQFDEWFDLGSNDDDAKKDMISTLHKVLRPFMLRRLKVDVAKGLPPKSETLLMVGMSAVQKALYKKLLLRDIESLSTGSKSATSVLNILMQLRKCCGHPYLFEGVEDRSQPALGEHLVESCGKFVLMDKLLKRLKEKGHRVLVFTQMTRILDILEDYCVMRQHKYCRIDGGTDYETREEMIESYNKENSEKFIFLLSTRAGGLGINLQTADTVILFDSDWNPQADLQAQDRAHRIGQKKPVHVYRLVTENSVEEKIVERAQQKLKLDAMVVQSGRLKEKDKVTKEDVMAAIKFGADAVFRSETSDITDDDIDAILARGEEKTKAMAEKLKVNEKGDMLDFSLDGDINYQSLDGVDYSDREFRDHLRMMSAETIGKRERRPTANAGALGTTSSSSGTKAVVRSQKFMMIDGKIIHLPAKFRLPRMEAHMFYDQKRLLEISELEFESYAALRANGTIERMSQLDGIDSVLPEELAEEKKALLRDGFQSFTKRDYYRFVRGVVAHGRDNIASIAKAMSMTEEVVAAYSQRFWEVGKTQLGDVEWARVQKVIEAGEEKVRTQKQLEAHLTSFLGGFENPRQDIVFTNRSRMVEYSTHTLEHDRAILCAVDEYGYGNWDEVQREMRKDDNLLFSHGVQAMSIEKITQRTNYRLKQLERELETRERVENAENGLNSARADAQKALALSAAIISAETGEPVDDGGDPFFKATVQAEVEQKKASRALWKSDLAKIDTVVKAKLLQADEARQQILRGDQHVNLSAITLKGELGETAILSTVGHVAAPASVRASTEAKFDAKGNPIEKRKRKRNRSPANPDKPPPRRKPVLDEETYAELANKVGVFGNNERKTIVEEFATAHSGIWTEKEANEAFGRITVRKKPACVPKHEKLNPSREKPWFYLRPALYTYLPDEQRQKVPSWEAAQAADDVLFKREEEEKKAKQKKYRKSAKDKQKLIREEANLQKYGSTEAPRGRKMGVTAEGGFSVGGGADESMDMVSQDEDASMDMSMDMDDDVVEAEVVE</sequence>
<dbReference type="InterPro" id="IPR002464">
    <property type="entry name" value="DNA/RNA_helicase_DEAH_CS"/>
</dbReference>
<name>A0ABQ6N0Z1_9STRA</name>
<evidence type="ECO:0000259" key="5">
    <source>
        <dbReference type="PROSITE" id="PS51192"/>
    </source>
</evidence>
<dbReference type="Proteomes" id="UP001165060">
    <property type="component" value="Unassembled WGS sequence"/>
</dbReference>
<dbReference type="PROSITE" id="PS51194">
    <property type="entry name" value="HELICASE_CTER"/>
    <property type="match status" value="1"/>
</dbReference>
<dbReference type="InterPro" id="IPR014001">
    <property type="entry name" value="Helicase_ATP-bd"/>
</dbReference>
<proteinExistence type="predicted"/>
<evidence type="ECO:0000313" key="7">
    <source>
        <dbReference type="EMBL" id="GMI36818.1"/>
    </source>
</evidence>
<keyword evidence="3" id="KW-0539">Nucleus</keyword>
<keyword evidence="2" id="KW-0378">Hydrolase</keyword>
<dbReference type="InterPro" id="IPR027417">
    <property type="entry name" value="P-loop_NTPase"/>
</dbReference>
<evidence type="ECO:0000256" key="2">
    <source>
        <dbReference type="ARBA" id="ARBA00022801"/>
    </source>
</evidence>
<dbReference type="InterPro" id="IPR049730">
    <property type="entry name" value="SNF2/RAD54-like_C"/>
</dbReference>
<feature type="compositionally biased region" description="Low complexity" evidence="4">
    <location>
        <begin position="450"/>
        <end position="463"/>
    </location>
</feature>
<feature type="region of interest" description="Disordered" evidence="4">
    <location>
        <begin position="849"/>
        <end position="891"/>
    </location>
</feature>
<comment type="subcellular location">
    <subcellularLocation>
        <location evidence="1">Nucleus</location>
    </subcellularLocation>
</comment>
<dbReference type="InterPro" id="IPR038718">
    <property type="entry name" value="SNF2-like_sf"/>
</dbReference>
<dbReference type="Gene3D" id="3.40.50.300">
    <property type="entry name" value="P-loop containing nucleotide triphosphate hydrolases"/>
    <property type="match status" value="1"/>
</dbReference>
<dbReference type="InterPro" id="IPR001650">
    <property type="entry name" value="Helicase_C-like"/>
</dbReference>
<feature type="compositionally biased region" description="Basic and acidic residues" evidence="4">
    <location>
        <begin position="854"/>
        <end position="866"/>
    </location>
</feature>
<dbReference type="PROSITE" id="PS51192">
    <property type="entry name" value="HELICASE_ATP_BIND_1"/>
    <property type="match status" value="1"/>
</dbReference>
<dbReference type="CDD" id="cd18793">
    <property type="entry name" value="SF2_C_SNF"/>
    <property type="match status" value="1"/>
</dbReference>
<feature type="compositionally biased region" description="Basic and acidic residues" evidence="4">
    <location>
        <begin position="1010"/>
        <end position="1023"/>
    </location>
</feature>
<dbReference type="InterPro" id="IPR009057">
    <property type="entry name" value="Homeodomain-like_sf"/>
</dbReference>
<dbReference type="Gene3D" id="1.10.10.60">
    <property type="entry name" value="Homeodomain-like"/>
    <property type="match status" value="2"/>
</dbReference>
<comment type="caution">
    <text evidence="7">The sequence shown here is derived from an EMBL/GenBank/DDBJ whole genome shotgun (WGS) entry which is preliminary data.</text>
</comment>
<dbReference type="InterPro" id="IPR015195">
    <property type="entry name" value="SLIDE"/>
</dbReference>
<feature type="region of interest" description="Disordered" evidence="4">
    <location>
        <begin position="999"/>
        <end position="1056"/>
    </location>
</feature>
<protein>
    <submittedName>
        <fullName evidence="7">Uncharacterized protein</fullName>
    </submittedName>
</protein>
<dbReference type="Pfam" id="PF00271">
    <property type="entry name" value="Helicase_C"/>
    <property type="match status" value="1"/>
</dbReference>
<reference evidence="7 8" key="1">
    <citation type="journal article" date="2023" name="Commun. Biol.">
        <title>Genome analysis of Parmales, the sister group of diatoms, reveals the evolutionary specialization of diatoms from phago-mixotrophs to photoautotrophs.</title>
        <authorList>
            <person name="Ban H."/>
            <person name="Sato S."/>
            <person name="Yoshikawa S."/>
            <person name="Yamada K."/>
            <person name="Nakamura Y."/>
            <person name="Ichinomiya M."/>
            <person name="Sato N."/>
            <person name="Blanc-Mathieu R."/>
            <person name="Endo H."/>
            <person name="Kuwata A."/>
            <person name="Ogata H."/>
        </authorList>
    </citation>
    <scope>NUCLEOTIDE SEQUENCE [LARGE SCALE GENOMIC DNA]</scope>
</reference>
<evidence type="ECO:0000256" key="3">
    <source>
        <dbReference type="ARBA" id="ARBA00023242"/>
    </source>
</evidence>
<dbReference type="PANTHER" id="PTHR45623">
    <property type="entry name" value="CHROMODOMAIN-HELICASE-DNA-BINDING PROTEIN 3-RELATED-RELATED"/>
    <property type="match status" value="1"/>
</dbReference>
<dbReference type="PROSITE" id="PS00690">
    <property type="entry name" value="DEAH_ATP_HELICASE"/>
    <property type="match status" value="1"/>
</dbReference>
<evidence type="ECO:0000256" key="4">
    <source>
        <dbReference type="SAM" id="MobiDB-lite"/>
    </source>
</evidence>
<dbReference type="PANTHER" id="PTHR45623:SF49">
    <property type="entry name" value="SWI_SNF-RELATED MATRIX-ASSOCIATED ACTIN-DEPENDENT REGULATOR OF CHROMATIN SUBFAMILY A MEMBER 5"/>
    <property type="match status" value="1"/>
</dbReference>
<accession>A0ABQ6N0Z1</accession>
<evidence type="ECO:0000256" key="1">
    <source>
        <dbReference type="ARBA" id="ARBA00004123"/>
    </source>
</evidence>
<gene>
    <name evidence="7" type="ORF">TeGR_g3260</name>
</gene>
<keyword evidence="8" id="KW-1185">Reference proteome</keyword>
<dbReference type="InterPro" id="IPR000330">
    <property type="entry name" value="SNF2_N"/>
</dbReference>
<evidence type="ECO:0000259" key="6">
    <source>
        <dbReference type="PROSITE" id="PS51194"/>
    </source>
</evidence>
<organism evidence="7 8">
    <name type="scientific">Tetraparma gracilis</name>
    <dbReference type="NCBI Taxonomy" id="2962635"/>
    <lineage>
        <taxon>Eukaryota</taxon>
        <taxon>Sar</taxon>
        <taxon>Stramenopiles</taxon>
        <taxon>Ochrophyta</taxon>
        <taxon>Bolidophyceae</taxon>
        <taxon>Parmales</taxon>
        <taxon>Triparmaceae</taxon>
        <taxon>Tetraparma</taxon>
    </lineage>
</organism>
<evidence type="ECO:0000313" key="8">
    <source>
        <dbReference type="Proteomes" id="UP001165060"/>
    </source>
</evidence>
<dbReference type="Pfam" id="PF09111">
    <property type="entry name" value="SLIDE"/>
    <property type="match status" value="1"/>
</dbReference>
<dbReference type="SMART" id="SM00490">
    <property type="entry name" value="HELICc"/>
    <property type="match status" value="1"/>
</dbReference>
<dbReference type="EMBL" id="BRYB01000749">
    <property type="protein sequence ID" value="GMI36818.1"/>
    <property type="molecule type" value="Genomic_DNA"/>
</dbReference>